<feature type="transmembrane region" description="Helical" evidence="1">
    <location>
        <begin position="7"/>
        <end position="28"/>
    </location>
</feature>
<evidence type="ECO:0000313" key="3">
    <source>
        <dbReference type="EMBL" id="MBM7642602.1"/>
    </source>
</evidence>
<keyword evidence="3" id="KW-0418">Kinase</keyword>
<feature type="transmembrane region" description="Helical" evidence="1">
    <location>
        <begin position="40"/>
        <end position="73"/>
    </location>
</feature>
<reference evidence="3 4" key="1">
    <citation type="submission" date="2021-01" db="EMBL/GenBank/DDBJ databases">
        <title>Genomic Encyclopedia of Type Strains, Phase IV (KMG-IV): sequencing the most valuable type-strain genomes for metagenomic binning, comparative biology and taxonomic classification.</title>
        <authorList>
            <person name="Goeker M."/>
        </authorList>
    </citation>
    <scope>NUCLEOTIDE SEQUENCE [LARGE SCALE GENOMIC DNA]</scope>
    <source>
        <strain evidence="3 4">DSM 27382</strain>
    </source>
</reference>
<evidence type="ECO:0000256" key="1">
    <source>
        <dbReference type="SAM" id="Phobius"/>
    </source>
</evidence>
<feature type="transmembrane region" description="Helical" evidence="1">
    <location>
        <begin position="162"/>
        <end position="181"/>
    </location>
</feature>
<feature type="domain" description="Sensor histidine kinase NatK-like C-terminal" evidence="2">
    <location>
        <begin position="350"/>
        <end position="449"/>
    </location>
</feature>
<evidence type="ECO:0000259" key="2">
    <source>
        <dbReference type="Pfam" id="PF14501"/>
    </source>
</evidence>
<keyword evidence="1" id="KW-0472">Membrane</keyword>
<dbReference type="PANTHER" id="PTHR40448:SF1">
    <property type="entry name" value="TWO-COMPONENT SENSOR HISTIDINE KINASE"/>
    <property type="match status" value="1"/>
</dbReference>
<dbReference type="EC" id="2.7.13.-" evidence="3"/>
<feature type="transmembrane region" description="Helical" evidence="1">
    <location>
        <begin position="123"/>
        <end position="142"/>
    </location>
</feature>
<dbReference type="InterPro" id="IPR032834">
    <property type="entry name" value="NatK-like_C"/>
</dbReference>
<evidence type="ECO:0000313" key="4">
    <source>
        <dbReference type="Proteomes" id="UP000697472"/>
    </source>
</evidence>
<keyword evidence="3" id="KW-0808">Transferase</keyword>
<protein>
    <submittedName>
        <fullName evidence="3">Two-component system sensor histidine kinase AgrC</fullName>
        <ecNumber evidence="3">2.7.13.-</ecNumber>
    </submittedName>
</protein>
<dbReference type="InterPro" id="IPR036890">
    <property type="entry name" value="HATPase_C_sf"/>
</dbReference>
<keyword evidence="4" id="KW-1185">Reference proteome</keyword>
<organism evidence="3 4">
    <name type="scientific">Streptococcus loxodontisalivarius</name>
    <dbReference type="NCBI Taxonomy" id="1349415"/>
    <lineage>
        <taxon>Bacteria</taxon>
        <taxon>Bacillati</taxon>
        <taxon>Bacillota</taxon>
        <taxon>Bacilli</taxon>
        <taxon>Lactobacillales</taxon>
        <taxon>Streptococcaceae</taxon>
        <taxon>Streptococcus</taxon>
    </lineage>
</organism>
<accession>A0ABS2PRD9</accession>
<dbReference type="Proteomes" id="UP000697472">
    <property type="component" value="Unassembled WGS sequence"/>
</dbReference>
<name>A0ABS2PRD9_9STRE</name>
<dbReference type="EMBL" id="JAFBEH010000015">
    <property type="protein sequence ID" value="MBM7642602.1"/>
    <property type="molecule type" value="Genomic_DNA"/>
</dbReference>
<feature type="transmembrane region" description="Helical" evidence="1">
    <location>
        <begin position="201"/>
        <end position="220"/>
    </location>
</feature>
<keyword evidence="1" id="KW-0812">Transmembrane</keyword>
<dbReference type="RefSeq" id="WP_205009444.1">
    <property type="nucleotide sequence ID" value="NZ_JAFBEH010000015.1"/>
</dbReference>
<dbReference type="Pfam" id="PF14501">
    <property type="entry name" value="HATPase_c_5"/>
    <property type="match status" value="1"/>
</dbReference>
<comment type="caution">
    <text evidence="3">The sequence shown here is derived from an EMBL/GenBank/DDBJ whole genome shotgun (WGS) entry which is preliminary data.</text>
</comment>
<dbReference type="SUPFAM" id="SSF55874">
    <property type="entry name" value="ATPase domain of HSP90 chaperone/DNA topoisomerase II/histidine kinase"/>
    <property type="match status" value="1"/>
</dbReference>
<keyword evidence="1" id="KW-1133">Transmembrane helix</keyword>
<gene>
    <name evidence="3" type="ORF">JOC28_000899</name>
</gene>
<dbReference type="PANTHER" id="PTHR40448">
    <property type="entry name" value="TWO-COMPONENT SENSOR HISTIDINE KINASE"/>
    <property type="match status" value="1"/>
</dbReference>
<dbReference type="GO" id="GO:0016301">
    <property type="term" value="F:kinase activity"/>
    <property type="evidence" value="ECO:0007669"/>
    <property type="project" value="UniProtKB-KW"/>
</dbReference>
<sequence length="454" mass="53643">MTSTHYLLLFLYGAFIEFSIVSITYYVYTTISNKKWSIKLNILLYLALFISYVIFRQGAILLNLLAFFILSYWQNKEKEWRYRLYYAFFPVLYVDLWSRFYSVIVFTYIFSKSIEEVNYSTELYFASYLLVFPTYFISRSILMRENSQADLYNPKDAREAGYVKTILYGLLAYFLVIYAIPAIHGEIYYFKFMSQVPLLTSYRKTSIFIFGMLTVLLLSYRNQFLKIRLKERLKRQYDDRLANLANYGKQLEVLYKNIAYFKLESGVELKEFEEVLNKNDLELANQYFQDVMSETHHFDKNYYSLTKLANLKITSLKSFLASKIISGEEEGIEINLELPDLLTETPLTELELVRIVSIFWDNAVEATRLSQKPQINFAFFHVDDQLMLIIENTTSDEKIDIGELFEEGFSTKGKDRGIGLWTVQKILNDHSNISLTTESKKYRFSQRLIMNLEE</sequence>
<feature type="transmembrane region" description="Helical" evidence="1">
    <location>
        <begin position="85"/>
        <end position="111"/>
    </location>
</feature>
<dbReference type="Gene3D" id="3.30.565.10">
    <property type="entry name" value="Histidine kinase-like ATPase, C-terminal domain"/>
    <property type="match status" value="1"/>
</dbReference>
<proteinExistence type="predicted"/>